<organism evidence="10 11">
    <name type="scientific">Thalassovita taeanensis</name>
    <dbReference type="NCBI Taxonomy" id="657014"/>
    <lineage>
        <taxon>Bacteria</taxon>
        <taxon>Pseudomonadati</taxon>
        <taxon>Pseudomonadota</taxon>
        <taxon>Alphaproteobacteria</taxon>
        <taxon>Rhodobacterales</taxon>
        <taxon>Roseobacteraceae</taxon>
        <taxon>Thalassovita</taxon>
    </lineage>
</organism>
<dbReference type="SUPFAM" id="SSF51735">
    <property type="entry name" value="NAD(P)-binding Rossmann-fold domains"/>
    <property type="match status" value="1"/>
</dbReference>
<proteinExistence type="predicted"/>
<dbReference type="UniPathway" id="UPA00659"/>
<evidence type="ECO:0000256" key="5">
    <source>
        <dbReference type="ARBA" id="ARBA00023027"/>
    </source>
</evidence>
<evidence type="ECO:0000256" key="6">
    <source>
        <dbReference type="ARBA" id="ARBA00023098"/>
    </source>
</evidence>
<evidence type="ECO:0000256" key="7">
    <source>
        <dbReference type="ARBA" id="ARBA00049556"/>
    </source>
</evidence>
<comment type="pathway">
    <text evidence="1">Lipid metabolism; fatty acid beta-oxidation.</text>
</comment>
<dbReference type="Gene3D" id="3.90.226.10">
    <property type="entry name" value="2-enoyl-CoA Hydratase, Chain A, domain 1"/>
    <property type="match status" value="1"/>
</dbReference>
<dbReference type="InterPro" id="IPR036291">
    <property type="entry name" value="NAD(P)-bd_dom_sf"/>
</dbReference>
<feature type="domain" description="3-hydroxyacyl-CoA dehydrogenase C-terminal" evidence="8">
    <location>
        <begin position="196"/>
        <end position="297"/>
    </location>
</feature>
<dbReference type="AlphaFoldDB" id="A0A1H9K4G6"/>
<sequence length="752" mass="81049">MNKLAWGLERAKCSRAAVIGAGNMGGGIAAQFANAGVHVELLDVPGTGLARNEPAQLGLEKQQASRAFMGATSVGLVRVGNTEDHLDRISEADWIVEAVIEDLTAKRALYKRIEPLLKPGAIISSNTSTILRSKLIEGRSKTFKDSFVISHFFNPPRRMELLELVGSENGATFSHAADIARFALGKTIVECRDTPGFIANRIGCAWISVAVVDAIRLGLGVEQADAVHAGLGTPKTGVFGLLDLIGIDVIPYIWGSLMTSLPDDDLINMYDLPALEIISKLIETSRFGRKTKAGFYRFTNDNNREVVDLRTGKYRSHNGFSASDLPGQGKDLNALLSDETYLGAYARSILANVAVYATSNADAIAPSLAEIDTAMQLGYAWRQGPIEILGGLTAKTQAVLSESCDVPVVHFAVPQLKKSRDADRINLAQLQNSPLASNAAASLWDIGDGLVCLEFRSKMNAIDGDVLNILSEGLNALEGSARGMLVGNPNASLYSAGANLSAIAALIEKNDWKALEDFVRRGQDLFVALSLAPKPSVAAIPGLALGGGCELAMFCTETVAHAEARLGLPEHLVGLIPAWGGGRRLLSRLNRTGNHALSDLTPRTIFQAMTANGPTGSAREASERGLLDCEQEFIMHRNDLLEAALQKLEFLTSGFSPNKPTTYLPLEMGLVADLVAPFREQHYVGELSEDDLRVIGSVAELLTGGCQEQKVRTIGEVEYSAFEREIFMKMARHPLTLRRIQYMLKTGKALRT</sequence>
<protein>
    <submittedName>
        <fullName evidence="10">3-hydroxyacyl-CoA dehydrogenase</fullName>
    </submittedName>
</protein>
<dbReference type="GO" id="GO:0070403">
    <property type="term" value="F:NAD+ binding"/>
    <property type="evidence" value="ECO:0007669"/>
    <property type="project" value="InterPro"/>
</dbReference>
<dbReference type="OrthoDB" id="5389341at2"/>
<dbReference type="Pfam" id="PF00378">
    <property type="entry name" value="ECH_1"/>
    <property type="match status" value="1"/>
</dbReference>
<evidence type="ECO:0000256" key="4">
    <source>
        <dbReference type="ARBA" id="ARBA00023002"/>
    </source>
</evidence>
<dbReference type="PANTHER" id="PTHR48075:SF7">
    <property type="entry name" value="3-HYDROXYACYL-COA DEHYDROGENASE-RELATED"/>
    <property type="match status" value="1"/>
</dbReference>
<dbReference type="Pfam" id="PF00725">
    <property type="entry name" value="3HCDH"/>
    <property type="match status" value="1"/>
</dbReference>
<gene>
    <name evidence="10" type="ORF">SAMN04488092_11717</name>
</gene>
<dbReference type="InterPro" id="IPR006108">
    <property type="entry name" value="3HC_DH_C"/>
</dbReference>
<dbReference type="InterPro" id="IPR029045">
    <property type="entry name" value="ClpP/crotonase-like_dom_sf"/>
</dbReference>
<dbReference type="SUPFAM" id="SSF52096">
    <property type="entry name" value="ClpP/crotonase"/>
    <property type="match status" value="1"/>
</dbReference>
<keyword evidence="4" id="KW-0560">Oxidoreductase</keyword>
<dbReference type="Gene3D" id="1.10.1040.50">
    <property type="match status" value="1"/>
</dbReference>
<keyword evidence="2" id="KW-0276">Fatty acid metabolism</keyword>
<evidence type="ECO:0000313" key="11">
    <source>
        <dbReference type="Proteomes" id="UP000198634"/>
    </source>
</evidence>
<keyword evidence="3" id="KW-0442">Lipid degradation</keyword>
<feature type="domain" description="3-hydroxyacyl-CoA dehydrogenase NAD binding" evidence="9">
    <location>
        <begin position="16"/>
        <end position="193"/>
    </location>
</feature>
<dbReference type="InterPro" id="IPR008927">
    <property type="entry name" value="6-PGluconate_DH-like_C_sf"/>
</dbReference>
<dbReference type="RefSeq" id="WP_090271069.1">
    <property type="nucleotide sequence ID" value="NZ_FOEP01000017.1"/>
</dbReference>
<dbReference type="GO" id="GO:0003857">
    <property type="term" value="F:(3S)-3-hydroxyacyl-CoA dehydrogenase (NAD+) activity"/>
    <property type="evidence" value="ECO:0007669"/>
    <property type="project" value="UniProtKB-EC"/>
</dbReference>
<evidence type="ECO:0000256" key="3">
    <source>
        <dbReference type="ARBA" id="ARBA00022963"/>
    </source>
</evidence>
<evidence type="ECO:0000259" key="8">
    <source>
        <dbReference type="Pfam" id="PF00725"/>
    </source>
</evidence>
<keyword evidence="6" id="KW-0443">Lipid metabolism</keyword>
<dbReference type="STRING" id="657014.SAMN04488092_11717"/>
<dbReference type="CDD" id="cd06558">
    <property type="entry name" value="crotonase-like"/>
    <property type="match status" value="1"/>
</dbReference>
<evidence type="ECO:0000259" key="9">
    <source>
        <dbReference type="Pfam" id="PF02737"/>
    </source>
</evidence>
<dbReference type="Proteomes" id="UP000198634">
    <property type="component" value="Unassembled WGS sequence"/>
</dbReference>
<accession>A0A1H9K4G6</accession>
<evidence type="ECO:0000256" key="2">
    <source>
        <dbReference type="ARBA" id="ARBA00022832"/>
    </source>
</evidence>
<keyword evidence="11" id="KW-1185">Reference proteome</keyword>
<name>A0A1H9K4G6_9RHOB</name>
<comment type="catalytic activity">
    <reaction evidence="7">
        <text>a (3S)-3-hydroxyacyl-CoA + NAD(+) = a 3-oxoacyl-CoA + NADH + H(+)</text>
        <dbReference type="Rhea" id="RHEA:22432"/>
        <dbReference type="ChEBI" id="CHEBI:15378"/>
        <dbReference type="ChEBI" id="CHEBI:57318"/>
        <dbReference type="ChEBI" id="CHEBI:57540"/>
        <dbReference type="ChEBI" id="CHEBI:57945"/>
        <dbReference type="ChEBI" id="CHEBI:90726"/>
        <dbReference type="EC" id="1.1.1.35"/>
    </reaction>
</comment>
<dbReference type="PANTHER" id="PTHR48075">
    <property type="entry name" value="3-HYDROXYACYL-COA DEHYDROGENASE FAMILY PROTEIN"/>
    <property type="match status" value="1"/>
</dbReference>
<evidence type="ECO:0000256" key="1">
    <source>
        <dbReference type="ARBA" id="ARBA00005005"/>
    </source>
</evidence>
<dbReference type="InterPro" id="IPR006176">
    <property type="entry name" value="3-OHacyl-CoA_DH_NAD-bd"/>
</dbReference>
<dbReference type="EMBL" id="FOEP01000017">
    <property type="protein sequence ID" value="SEQ93793.1"/>
    <property type="molecule type" value="Genomic_DNA"/>
</dbReference>
<dbReference type="Pfam" id="PF02737">
    <property type="entry name" value="3HCDH_N"/>
    <property type="match status" value="1"/>
</dbReference>
<dbReference type="SUPFAM" id="SSF48179">
    <property type="entry name" value="6-phosphogluconate dehydrogenase C-terminal domain-like"/>
    <property type="match status" value="1"/>
</dbReference>
<dbReference type="Gene3D" id="3.40.50.720">
    <property type="entry name" value="NAD(P)-binding Rossmann-like Domain"/>
    <property type="match status" value="1"/>
</dbReference>
<keyword evidence="5" id="KW-0520">NAD</keyword>
<dbReference type="GO" id="GO:0006635">
    <property type="term" value="P:fatty acid beta-oxidation"/>
    <property type="evidence" value="ECO:0007669"/>
    <property type="project" value="UniProtKB-UniPathway"/>
</dbReference>
<reference evidence="10 11" key="1">
    <citation type="submission" date="2016-10" db="EMBL/GenBank/DDBJ databases">
        <authorList>
            <person name="de Groot N.N."/>
        </authorList>
    </citation>
    <scope>NUCLEOTIDE SEQUENCE [LARGE SCALE GENOMIC DNA]</scope>
    <source>
        <strain evidence="10 11">DSM 22007</strain>
    </source>
</reference>
<dbReference type="InterPro" id="IPR001753">
    <property type="entry name" value="Enoyl-CoA_hydra/iso"/>
</dbReference>
<evidence type="ECO:0000313" key="10">
    <source>
        <dbReference type="EMBL" id="SEQ93793.1"/>
    </source>
</evidence>